<dbReference type="InterPro" id="IPR036259">
    <property type="entry name" value="MFS_trans_sf"/>
</dbReference>
<feature type="transmembrane region" description="Helical" evidence="5">
    <location>
        <begin position="424"/>
        <end position="446"/>
    </location>
</feature>
<reference evidence="7" key="1">
    <citation type="journal article" date="2023" name="G3 (Bethesda)">
        <title>A reference genome for the long-term kleptoplast-retaining sea slug Elysia crispata morphotype clarki.</title>
        <authorList>
            <person name="Eastman K.E."/>
            <person name="Pendleton A.L."/>
            <person name="Shaikh M.A."/>
            <person name="Suttiyut T."/>
            <person name="Ogas R."/>
            <person name="Tomko P."/>
            <person name="Gavelis G."/>
            <person name="Widhalm J.R."/>
            <person name="Wisecaver J.H."/>
        </authorList>
    </citation>
    <scope>NUCLEOTIDE SEQUENCE</scope>
    <source>
        <strain evidence="7">ECLA1</strain>
    </source>
</reference>
<comment type="caution">
    <text evidence="7">The sequence shown here is derived from an EMBL/GenBank/DDBJ whole genome shotgun (WGS) entry which is preliminary data.</text>
</comment>
<feature type="transmembrane region" description="Helical" evidence="5">
    <location>
        <begin position="210"/>
        <end position="231"/>
    </location>
</feature>
<keyword evidence="4 5" id="KW-0472">Membrane</keyword>
<proteinExistence type="predicted"/>
<keyword evidence="8" id="KW-1185">Reference proteome</keyword>
<evidence type="ECO:0000259" key="6">
    <source>
        <dbReference type="PROSITE" id="PS50850"/>
    </source>
</evidence>
<dbReference type="InterPro" id="IPR020846">
    <property type="entry name" value="MFS_dom"/>
</dbReference>
<evidence type="ECO:0000256" key="3">
    <source>
        <dbReference type="ARBA" id="ARBA00022989"/>
    </source>
</evidence>
<feature type="transmembrane region" description="Helical" evidence="5">
    <location>
        <begin position="152"/>
        <end position="170"/>
    </location>
</feature>
<sequence>MITLDDLILAIGVCGPFQGLLVLAVHSAFVVSVWGIMLMAFGNYNPGWICLDDDSIDKNLSLDARGESKILSTDYSTASSILAPHNTTDLCTLYTACSNVSFLPGTSTVASEWSLVCDRAWILNAIFIVQMLGLMLGSYLSGQMGDRVGRKVILYGMMALHAVTNLLAVFSPSWEAFAAVRFFIGIAVGGILTTSFVVPLEFTSEFWRGVVATIPVWSIGTTLFSFAVFLLKDWRHLHILTATASGVAFLPVFWVPESFRWLAVQGRDVQAGTVATKISRLNKRPLPSLELVATIAESERGRAEVENSEHYTYLDLFRNNSIRKSSLVIGLIIFSMSVIYFGINFNVQTFSGDFYTNFLILSLMELPCVLFSLPTLHFFTRRWGTGIHLLILSVACFGITITAFSHGDRVYEKNEDGDLRGSIIVGLAILAKIEIICAWNVIAIFCTELFPTAVRNMAFGYLNIVIRIGSLIGPVFFSENPALLYISMAVMGLAILLGAGLVFLLPETKGRPLVDMLGCSKKFPDDRGLAFVVDQKESMAFKTKSEEIHQGLGLEDADESGECLA</sequence>
<keyword evidence="2 5" id="KW-0812">Transmembrane</keyword>
<comment type="subcellular location">
    <subcellularLocation>
        <location evidence="1">Membrane</location>
        <topology evidence="1">Multi-pass membrane protein</topology>
    </subcellularLocation>
</comment>
<evidence type="ECO:0000313" key="7">
    <source>
        <dbReference type="EMBL" id="KAK3763151.1"/>
    </source>
</evidence>
<feature type="transmembrane region" description="Helical" evidence="5">
    <location>
        <begin position="176"/>
        <end position="198"/>
    </location>
</feature>
<feature type="transmembrane region" description="Helical" evidence="5">
    <location>
        <begin position="121"/>
        <end position="140"/>
    </location>
</feature>
<feature type="transmembrane region" description="Helical" evidence="5">
    <location>
        <begin position="483"/>
        <end position="505"/>
    </location>
</feature>
<protein>
    <recommendedName>
        <fullName evidence="6">Major facilitator superfamily (MFS) profile domain-containing protein</fullName>
    </recommendedName>
</protein>
<feature type="transmembrane region" description="Helical" evidence="5">
    <location>
        <begin position="7"/>
        <end position="37"/>
    </location>
</feature>
<feature type="transmembrane region" description="Helical" evidence="5">
    <location>
        <begin position="458"/>
        <end position="477"/>
    </location>
</feature>
<dbReference type="Pfam" id="PF00083">
    <property type="entry name" value="Sugar_tr"/>
    <property type="match status" value="1"/>
</dbReference>
<dbReference type="PROSITE" id="PS50850">
    <property type="entry name" value="MFS"/>
    <property type="match status" value="1"/>
</dbReference>
<dbReference type="GO" id="GO:0016020">
    <property type="term" value="C:membrane"/>
    <property type="evidence" value="ECO:0007669"/>
    <property type="project" value="UniProtKB-SubCell"/>
</dbReference>
<evidence type="ECO:0000256" key="4">
    <source>
        <dbReference type="ARBA" id="ARBA00023136"/>
    </source>
</evidence>
<name>A0AAE0Z6V7_9GAST</name>
<feature type="transmembrane region" description="Helical" evidence="5">
    <location>
        <begin position="355"/>
        <end position="373"/>
    </location>
</feature>
<feature type="transmembrane region" description="Helical" evidence="5">
    <location>
        <begin position="385"/>
        <end position="404"/>
    </location>
</feature>
<dbReference type="GO" id="GO:0022857">
    <property type="term" value="F:transmembrane transporter activity"/>
    <property type="evidence" value="ECO:0007669"/>
    <property type="project" value="InterPro"/>
</dbReference>
<feature type="domain" description="Major facilitator superfamily (MFS) profile" evidence="6">
    <location>
        <begin position="72"/>
        <end position="509"/>
    </location>
</feature>
<feature type="transmembrane region" description="Helical" evidence="5">
    <location>
        <begin position="326"/>
        <end position="343"/>
    </location>
</feature>
<evidence type="ECO:0000256" key="2">
    <source>
        <dbReference type="ARBA" id="ARBA00022692"/>
    </source>
</evidence>
<dbReference type="InterPro" id="IPR005828">
    <property type="entry name" value="MFS_sugar_transport-like"/>
</dbReference>
<dbReference type="SUPFAM" id="SSF103473">
    <property type="entry name" value="MFS general substrate transporter"/>
    <property type="match status" value="1"/>
</dbReference>
<gene>
    <name evidence="7" type="ORF">RRG08_035834</name>
</gene>
<dbReference type="Proteomes" id="UP001283361">
    <property type="component" value="Unassembled WGS sequence"/>
</dbReference>
<dbReference type="EMBL" id="JAWDGP010004592">
    <property type="protein sequence ID" value="KAK3763151.1"/>
    <property type="molecule type" value="Genomic_DNA"/>
</dbReference>
<dbReference type="Gene3D" id="1.20.1250.20">
    <property type="entry name" value="MFS general substrate transporter like domains"/>
    <property type="match status" value="1"/>
</dbReference>
<accession>A0AAE0Z6V7</accession>
<keyword evidence="3 5" id="KW-1133">Transmembrane helix</keyword>
<evidence type="ECO:0000313" key="8">
    <source>
        <dbReference type="Proteomes" id="UP001283361"/>
    </source>
</evidence>
<evidence type="ECO:0000256" key="5">
    <source>
        <dbReference type="SAM" id="Phobius"/>
    </source>
</evidence>
<evidence type="ECO:0000256" key="1">
    <source>
        <dbReference type="ARBA" id="ARBA00004141"/>
    </source>
</evidence>
<organism evidence="7 8">
    <name type="scientific">Elysia crispata</name>
    <name type="common">lettuce slug</name>
    <dbReference type="NCBI Taxonomy" id="231223"/>
    <lineage>
        <taxon>Eukaryota</taxon>
        <taxon>Metazoa</taxon>
        <taxon>Spiralia</taxon>
        <taxon>Lophotrochozoa</taxon>
        <taxon>Mollusca</taxon>
        <taxon>Gastropoda</taxon>
        <taxon>Heterobranchia</taxon>
        <taxon>Euthyneura</taxon>
        <taxon>Panpulmonata</taxon>
        <taxon>Sacoglossa</taxon>
        <taxon>Placobranchoidea</taxon>
        <taxon>Plakobranchidae</taxon>
        <taxon>Elysia</taxon>
    </lineage>
</organism>
<dbReference type="PANTHER" id="PTHR24064">
    <property type="entry name" value="SOLUTE CARRIER FAMILY 22 MEMBER"/>
    <property type="match status" value="1"/>
</dbReference>
<dbReference type="AlphaFoldDB" id="A0AAE0Z6V7"/>